<dbReference type="Proteomes" id="UP000569732">
    <property type="component" value="Unassembled WGS sequence"/>
</dbReference>
<dbReference type="Gene3D" id="3.90.320.10">
    <property type="match status" value="1"/>
</dbReference>
<dbReference type="InterPro" id="IPR011604">
    <property type="entry name" value="PDDEXK-like_dom_sf"/>
</dbReference>
<feature type="non-terminal residue" evidence="2">
    <location>
        <position position="1"/>
    </location>
</feature>
<name>A0A853IND3_9GAMM</name>
<dbReference type="Pfam" id="PF12684">
    <property type="entry name" value="DUF3799"/>
    <property type="match status" value="1"/>
</dbReference>
<protein>
    <submittedName>
        <fullName evidence="2">PD-(D/E)XK nuclease-like domain-containing protein</fullName>
    </submittedName>
</protein>
<evidence type="ECO:0000259" key="1">
    <source>
        <dbReference type="Pfam" id="PF12684"/>
    </source>
</evidence>
<keyword evidence="3" id="KW-1185">Reference proteome</keyword>
<dbReference type="RefSeq" id="WP_180572314.1">
    <property type="nucleotide sequence ID" value="NZ_JACCKB010000578.1"/>
</dbReference>
<comment type="caution">
    <text evidence="2">The sequence shown here is derived from an EMBL/GenBank/DDBJ whole genome shotgun (WGS) entry which is preliminary data.</text>
</comment>
<evidence type="ECO:0000313" key="2">
    <source>
        <dbReference type="EMBL" id="NYZ70515.1"/>
    </source>
</evidence>
<dbReference type="InterPro" id="IPR024432">
    <property type="entry name" value="Put_RecE_PDDEXK-like_dom"/>
</dbReference>
<organism evidence="2 3">
    <name type="scientific">Spartinivicinus marinus</name>
    <dbReference type="NCBI Taxonomy" id="2994442"/>
    <lineage>
        <taxon>Bacteria</taxon>
        <taxon>Pseudomonadati</taxon>
        <taxon>Pseudomonadota</taxon>
        <taxon>Gammaproteobacteria</taxon>
        <taxon>Oceanospirillales</taxon>
        <taxon>Zooshikellaceae</taxon>
        <taxon>Spartinivicinus</taxon>
    </lineage>
</organism>
<dbReference type="EMBL" id="JACCKB010000578">
    <property type="protein sequence ID" value="NYZ70515.1"/>
    <property type="molecule type" value="Genomic_DNA"/>
</dbReference>
<sequence>IDRALVQLKQPKTKIGERKAGKIARLLSVDPDIEVWDQLLLDHREQPEHQHKTPIAKTTWLQAHQAINAIYERPEAREALSAGICELSLFATCPITQLPLKCRIDWLTPTLHLWDLKTADTANPVLWKSKAAKYGYQYQDAFYRYVFEMCTGLLPSGFDFLVVEYQDVA</sequence>
<feature type="non-terminal residue" evidence="2">
    <location>
        <position position="169"/>
    </location>
</feature>
<feature type="domain" description="Putative exodeoxyribonuclease 8 PDDEXK-like" evidence="1">
    <location>
        <begin position="50"/>
        <end position="166"/>
    </location>
</feature>
<accession>A0A853IND3</accession>
<reference evidence="2 3" key="1">
    <citation type="submission" date="2020-07" db="EMBL/GenBank/DDBJ databases">
        <title>Endozoicomonas sp. nov., isolated from sediment.</title>
        <authorList>
            <person name="Gu T."/>
        </authorList>
    </citation>
    <scope>NUCLEOTIDE SEQUENCE [LARGE SCALE GENOMIC DNA]</scope>
    <source>
        <strain evidence="2 3">SM1973</strain>
    </source>
</reference>
<proteinExistence type="predicted"/>
<gene>
    <name evidence="2" type="ORF">H0A36_31385</name>
</gene>
<evidence type="ECO:0000313" key="3">
    <source>
        <dbReference type="Proteomes" id="UP000569732"/>
    </source>
</evidence>
<dbReference type="AlphaFoldDB" id="A0A853IND3"/>